<feature type="transmembrane region" description="Helical" evidence="2">
    <location>
        <begin position="181"/>
        <end position="199"/>
    </location>
</feature>
<dbReference type="Proteomes" id="UP000005220">
    <property type="component" value="Chromosome 6"/>
</dbReference>
<protein>
    <submittedName>
        <fullName evidence="3">Uncharacterized protein</fullName>
    </submittedName>
</protein>
<name>H2AWW7_KAZAF</name>
<dbReference type="KEGG" id="kaf:KAFR_0F02700"/>
<dbReference type="InParanoid" id="H2AWW7"/>
<evidence type="ECO:0000256" key="2">
    <source>
        <dbReference type="SAM" id="Phobius"/>
    </source>
</evidence>
<organism evidence="3 4">
    <name type="scientific">Kazachstania africana (strain ATCC 22294 / BCRC 22015 / CBS 2517 / CECT 1963 / NBRC 1671 / NRRL Y-8276)</name>
    <name type="common">Yeast</name>
    <name type="synonym">Kluyveromyces africanus</name>
    <dbReference type="NCBI Taxonomy" id="1071382"/>
    <lineage>
        <taxon>Eukaryota</taxon>
        <taxon>Fungi</taxon>
        <taxon>Dikarya</taxon>
        <taxon>Ascomycota</taxon>
        <taxon>Saccharomycotina</taxon>
        <taxon>Saccharomycetes</taxon>
        <taxon>Saccharomycetales</taxon>
        <taxon>Saccharomycetaceae</taxon>
        <taxon>Kazachstania</taxon>
    </lineage>
</organism>
<reference evidence="3 4" key="1">
    <citation type="journal article" date="2011" name="Proc. Natl. Acad. Sci. U.S.A.">
        <title>Evolutionary erosion of yeast sex chromosomes by mating-type switching accidents.</title>
        <authorList>
            <person name="Gordon J.L."/>
            <person name="Armisen D."/>
            <person name="Proux-Wera E."/>
            <person name="Oheigeartaigh S.S."/>
            <person name="Byrne K.P."/>
            <person name="Wolfe K.H."/>
        </authorList>
    </citation>
    <scope>NUCLEOTIDE SEQUENCE [LARGE SCALE GENOMIC DNA]</scope>
    <source>
        <strain evidence="4">ATCC 22294 / BCRC 22015 / CBS 2517 / CECT 1963 / NBRC 1671 / NRRL Y-8276</strain>
    </source>
</reference>
<dbReference type="GeneID" id="13884335"/>
<dbReference type="AlphaFoldDB" id="H2AWW7"/>
<keyword evidence="4" id="KW-1185">Reference proteome</keyword>
<accession>H2AWW7</accession>
<feature type="region of interest" description="Disordered" evidence="1">
    <location>
        <begin position="13"/>
        <end position="43"/>
    </location>
</feature>
<dbReference type="HOGENOM" id="CLU_1267067_0_0_1"/>
<evidence type="ECO:0000313" key="3">
    <source>
        <dbReference type="EMBL" id="CCF58867.1"/>
    </source>
</evidence>
<proteinExistence type="predicted"/>
<keyword evidence="2" id="KW-1133">Transmembrane helix</keyword>
<gene>
    <name evidence="3" type="primary">KAFR0F02700</name>
    <name evidence="3" type="ORF">KAFR_0F02700</name>
</gene>
<evidence type="ECO:0000256" key="1">
    <source>
        <dbReference type="SAM" id="MobiDB-lite"/>
    </source>
</evidence>
<evidence type="ECO:0000313" key="4">
    <source>
        <dbReference type="Proteomes" id="UP000005220"/>
    </source>
</evidence>
<dbReference type="EMBL" id="HE650826">
    <property type="protein sequence ID" value="CCF58867.1"/>
    <property type="molecule type" value="Genomic_DNA"/>
</dbReference>
<keyword evidence="2" id="KW-0472">Membrane</keyword>
<keyword evidence="2" id="KW-0812">Transmembrane</keyword>
<sequence>MVSIVDKIKKIRIHRRKKPVEPADNNSNNINNNGEDVPPPGDDPEYMKMIDARIEKKLLSLPVVTTTTVSSDETLNEDANNYKYIVVTNAQEFRFKKYRRDNHHQGEQKDPTSKRLTSERILKMINFDNQYRMDLEDERYVRFTNKYYCCSRSNSSSDSTHHHCHSSSIVAAKFRMYKKSGYPHFLFFFAFSLFPSFLGRSRRDLIRRRGKRGQNGGE</sequence>
<dbReference type="RefSeq" id="XP_003958002.1">
    <property type="nucleotide sequence ID" value="XM_003957953.1"/>
</dbReference>
<feature type="compositionally biased region" description="Low complexity" evidence="1">
    <location>
        <begin position="25"/>
        <end position="36"/>
    </location>
</feature>